<feature type="transmembrane region" description="Helical" evidence="1">
    <location>
        <begin position="15"/>
        <end position="35"/>
    </location>
</feature>
<dbReference type="EMBL" id="FNNH01000001">
    <property type="protein sequence ID" value="SDW01522.1"/>
    <property type="molecule type" value="Genomic_DNA"/>
</dbReference>
<dbReference type="InterPro" id="IPR002656">
    <property type="entry name" value="Acyl_transf_3_dom"/>
</dbReference>
<organism evidence="3 4">
    <name type="scientific">Nitrosomonas communis</name>
    <dbReference type="NCBI Taxonomy" id="44574"/>
    <lineage>
        <taxon>Bacteria</taxon>
        <taxon>Pseudomonadati</taxon>
        <taxon>Pseudomonadota</taxon>
        <taxon>Betaproteobacteria</taxon>
        <taxon>Nitrosomonadales</taxon>
        <taxon>Nitrosomonadaceae</taxon>
        <taxon>Nitrosomonas</taxon>
    </lineage>
</organism>
<evidence type="ECO:0000259" key="2">
    <source>
        <dbReference type="Pfam" id="PF01757"/>
    </source>
</evidence>
<evidence type="ECO:0000313" key="3">
    <source>
        <dbReference type="EMBL" id="SDW01522.1"/>
    </source>
</evidence>
<sequence>MLQDLLNQEALSAGIWYVAIDFQLYTFFVTMLCFTSRIENRNLDLKLINSILITGFTAASLFIFNKYNYWDETAFYFFGSYGLGILVYWISSRPNYFFWLMLLSLLVIGALLVDFRSRIAVASMVMLMLGLARPFEALVNWLTPNFMIYLGRTSYSIFLIHFPLCLVINAVFFRFLPHQPSINLFGMILALCVSIAGGHLLFKWVENRPLTNKTCLCLPLGFITSGLLIMLISHKG</sequence>
<protein>
    <submittedName>
        <fullName evidence="3">Acyltransferase family protein</fullName>
    </submittedName>
</protein>
<feature type="transmembrane region" description="Helical" evidence="1">
    <location>
        <begin position="214"/>
        <end position="233"/>
    </location>
</feature>
<keyword evidence="1" id="KW-0812">Transmembrane</keyword>
<proteinExistence type="predicted"/>
<feature type="transmembrane region" description="Helical" evidence="1">
    <location>
        <begin position="119"/>
        <end position="143"/>
    </location>
</feature>
<evidence type="ECO:0000313" key="4">
    <source>
        <dbReference type="Proteomes" id="UP000183454"/>
    </source>
</evidence>
<keyword evidence="3" id="KW-0012">Acyltransferase</keyword>
<accession>A0A1H2Q312</accession>
<gene>
    <name evidence="3" type="ORF">SAMN05421882_1001211</name>
</gene>
<evidence type="ECO:0000256" key="1">
    <source>
        <dbReference type="SAM" id="Phobius"/>
    </source>
</evidence>
<dbReference type="AlphaFoldDB" id="A0A1H2Q312"/>
<keyword evidence="1" id="KW-0472">Membrane</keyword>
<feature type="transmembrane region" description="Helical" evidence="1">
    <location>
        <begin position="182"/>
        <end position="202"/>
    </location>
</feature>
<feature type="transmembrane region" description="Helical" evidence="1">
    <location>
        <begin position="47"/>
        <end position="67"/>
    </location>
</feature>
<keyword evidence="1" id="KW-1133">Transmembrane helix</keyword>
<feature type="transmembrane region" description="Helical" evidence="1">
    <location>
        <begin position="73"/>
        <end position="90"/>
    </location>
</feature>
<feature type="transmembrane region" description="Helical" evidence="1">
    <location>
        <begin position="97"/>
        <end position="113"/>
    </location>
</feature>
<dbReference type="Proteomes" id="UP000183454">
    <property type="component" value="Unassembled WGS sequence"/>
</dbReference>
<dbReference type="GO" id="GO:0016747">
    <property type="term" value="F:acyltransferase activity, transferring groups other than amino-acyl groups"/>
    <property type="evidence" value="ECO:0007669"/>
    <property type="project" value="InterPro"/>
</dbReference>
<dbReference type="Pfam" id="PF01757">
    <property type="entry name" value="Acyl_transf_3"/>
    <property type="match status" value="1"/>
</dbReference>
<reference evidence="3 4" key="1">
    <citation type="submission" date="2016-10" db="EMBL/GenBank/DDBJ databases">
        <authorList>
            <person name="de Groot N.N."/>
        </authorList>
    </citation>
    <scope>NUCLEOTIDE SEQUENCE [LARGE SCALE GENOMIC DNA]</scope>
    <source>
        <strain evidence="3 4">Nm110</strain>
    </source>
</reference>
<feature type="transmembrane region" description="Helical" evidence="1">
    <location>
        <begin position="155"/>
        <end position="176"/>
    </location>
</feature>
<name>A0A1H2Q312_9PROT</name>
<keyword evidence="3" id="KW-0808">Transferase</keyword>
<dbReference type="RefSeq" id="WP_244505677.1">
    <property type="nucleotide sequence ID" value="NZ_FNNH01000001.1"/>
</dbReference>
<feature type="domain" description="Acyltransferase 3" evidence="2">
    <location>
        <begin position="15"/>
        <end position="196"/>
    </location>
</feature>